<dbReference type="PROSITE" id="PS00652">
    <property type="entry name" value="TNFR_NGFR_1"/>
    <property type="match status" value="1"/>
</dbReference>
<protein>
    <submittedName>
        <fullName evidence="9">Uncharacterized protein</fullName>
    </submittedName>
</protein>
<evidence type="ECO:0000256" key="2">
    <source>
        <dbReference type="ARBA" id="ARBA00022525"/>
    </source>
</evidence>
<feature type="domain" description="Thyroglobulin type-1" evidence="8">
    <location>
        <begin position="205"/>
        <end position="267"/>
    </location>
</feature>
<feature type="disulfide bond" evidence="6">
    <location>
        <begin position="205"/>
        <end position="224"/>
    </location>
</feature>
<reference evidence="9" key="1">
    <citation type="submission" date="2021-03" db="EMBL/GenBank/DDBJ databases">
        <title>Chromosome level genome of the anhydrobiotic midge Polypedilum vanderplanki.</title>
        <authorList>
            <person name="Yoshida Y."/>
            <person name="Kikawada T."/>
            <person name="Gusev O."/>
        </authorList>
    </citation>
    <scope>NUCLEOTIDE SEQUENCE</scope>
    <source>
        <strain evidence="9">NIAS01</strain>
        <tissue evidence="9">Whole body or cell culture</tissue>
    </source>
</reference>
<dbReference type="InterPro" id="IPR051950">
    <property type="entry name" value="Dev_reg/Prot_inhib"/>
</dbReference>
<dbReference type="InterPro" id="IPR036857">
    <property type="entry name" value="Thyroglobulin_1_sf"/>
</dbReference>
<dbReference type="AlphaFoldDB" id="A0A9J6CHG8"/>
<comment type="subcellular location">
    <subcellularLocation>
        <location evidence="1">Secreted</location>
    </subcellularLocation>
</comment>
<organism evidence="9 10">
    <name type="scientific">Polypedilum vanderplanki</name>
    <name type="common">Sleeping chironomid midge</name>
    <dbReference type="NCBI Taxonomy" id="319348"/>
    <lineage>
        <taxon>Eukaryota</taxon>
        <taxon>Metazoa</taxon>
        <taxon>Ecdysozoa</taxon>
        <taxon>Arthropoda</taxon>
        <taxon>Hexapoda</taxon>
        <taxon>Insecta</taxon>
        <taxon>Pterygota</taxon>
        <taxon>Neoptera</taxon>
        <taxon>Endopterygota</taxon>
        <taxon>Diptera</taxon>
        <taxon>Nematocera</taxon>
        <taxon>Chironomoidea</taxon>
        <taxon>Chironomidae</taxon>
        <taxon>Chironominae</taxon>
        <taxon>Polypedilum</taxon>
        <taxon>Polypedilum</taxon>
    </lineage>
</organism>
<accession>A0A9J6CHG8</accession>
<keyword evidence="4 6" id="KW-1015">Disulfide bond</keyword>
<comment type="caution">
    <text evidence="9">The sequence shown here is derived from an EMBL/GenBank/DDBJ whole genome shotgun (WGS) entry which is preliminary data.</text>
</comment>
<dbReference type="SMART" id="SM00211">
    <property type="entry name" value="TY"/>
    <property type="match status" value="3"/>
</dbReference>
<evidence type="ECO:0000259" key="7">
    <source>
        <dbReference type="PROSITE" id="PS50050"/>
    </source>
</evidence>
<dbReference type="SUPFAM" id="SSF57610">
    <property type="entry name" value="Thyroglobulin type-1 domain"/>
    <property type="match status" value="3"/>
</dbReference>
<feature type="disulfide bond" evidence="5">
    <location>
        <begin position="84"/>
        <end position="99"/>
    </location>
</feature>
<keyword evidence="3" id="KW-0677">Repeat</keyword>
<name>A0A9J6CHG8_POLVA</name>
<gene>
    <name evidence="9" type="ORF">PVAND_011065</name>
</gene>
<dbReference type="InterPro" id="IPR001368">
    <property type="entry name" value="TNFR/NGFR_Cys_rich_reg"/>
</dbReference>
<dbReference type="PROSITE" id="PS51162">
    <property type="entry name" value="THYROGLOBULIN_1_2"/>
    <property type="match status" value="2"/>
</dbReference>
<dbReference type="PANTHER" id="PTHR12352">
    <property type="entry name" value="SECRETED MODULAR CALCIUM-BINDING PROTEIN"/>
    <property type="match status" value="1"/>
</dbReference>
<dbReference type="PROSITE" id="PS50050">
    <property type="entry name" value="TNFR_NGFR_2"/>
    <property type="match status" value="1"/>
</dbReference>
<evidence type="ECO:0000256" key="4">
    <source>
        <dbReference type="ARBA" id="ARBA00023157"/>
    </source>
</evidence>
<comment type="caution">
    <text evidence="6">Lacks conserved residue(s) required for the propagation of feature annotation.</text>
</comment>
<feature type="domain" description="Thyroglobulin type-1" evidence="8">
    <location>
        <begin position="139"/>
        <end position="203"/>
    </location>
</feature>
<dbReference type="GO" id="GO:0005615">
    <property type="term" value="C:extracellular space"/>
    <property type="evidence" value="ECO:0007669"/>
    <property type="project" value="TreeGrafter"/>
</dbReference>
<dbReference type="EMBL" id="JADBJN010000001">
    <property type="protein sequence ID" value="KAG5681650.1"/>
    <property type="molecule type" value="Genomic_DNA"/>
</dbReference>
<evidence type="ECO:0000256" key="5">
    <source>
        <dbReference type="PROSITE-ProRule" id="PRU00206"/>
    </source>
</evidence>
<dbReference type="OrthoDB" id="6409105at2759"/>
<dbReference type="Gene3D" id="4.10.800.10">
    <property type="entry name" value="Thyroglobulin type-1"/>
    <property type="match status" value="3"/>
</dbReference>
<dbReference type="PANTHER" id="PTHR12352:SF3">
    <property type="entry name" value="NIDOGEN-2"/>
    <property type="match status" value="1"/>
</dbReference>
<sequence length="417" mass="47112">MSICISISYLSLVARPTDIKQKMKQLKFRKDSQFNASVENVMLAKIVVICAIIELSLNTQLSLINYRACQKKFNCTKILKPSDCPPGQFLDINTGKGGCCHGCREGIKRGESDCSRTNKNKLCAPGLQCSEDFHCILNRTSCFHTMHFNDDIVGWKPTCEIDGTYSAKQCRGDKISGRCFCYAETGEKLFGWDWWRNAINMTCACSRQRFRAETTGRLDVTLHCLPNGNFERLQCDMGICWCADEQFGHIEKGTIAVPESLWTYLPCYNSTEHGDQYLRKCESAAHAQKLIQKKLLNRGVINAVPNQIRCNYDGTHAEITIENPLVYCQMSDGLKLNFATLSKMMGDMNCNCARDEKIFKNAGIDFNLRCRDNGNYEPIQDQNGKIFCVDRDGYAVSGLLNSDSSGIDCDQFFYYAQ</sequence>
<feature type="repeat" description="TNFR-Cys" evidence="5">
    <location>
        <begin position="83"/>
        <end position="123"/>
    </location>
</feature>
<keyword evidence="2" id="KW-0964">Secreted</keyword>
<dbReference type="GO" id="GO:0007160">
    <property type="term" value="P:cell-matrix adhesion"/>
    <property type="evidence" value="ECO:0007669"/>
    <property type="project" value="TreeGrafter"/>
</dbReference>
<dbReference type="Proteomes" id="UP001107558">
    <property type="component" value="Chromosome 1"/>
</dbReference>
<feature type="domain" description="TNFR-Cys" evidence="7">
    <location>
        <begin position="83"/>
        <end position="123"/>
    </location>
</feature>
<evidence type="ECO:0000313" key="10">
    <source>
        <dbReference type="Proteomes" id="UP001107558"/>
    </source>
</evidence>
<evidence type="ECO:0000256" key="1">
    <source>
        <dbReference type="ARBA" id="ARBA00004613"/>
    </source>
</evidence>
<dbReference type="Pfam" id="PF00086">
    <property type="entry name" value="Thyroglobulin_1"/>
    <property type="match status" value="3"/>
</dbReference>
<evidence type="ECO:0000256" key="3">
    <source>
        <dbReference type="ARBA" id="ARBA00022737"/>
    </source>
</evidence>
<keyword evidence="10" id="KW-1185">Reference proteome</keyword>
<evidence type="ECO:0000313" key="9">
    <source>
        <dbReference type="EMBL" id="KAG5681650.1"/>
    </source>
</evidence>
<evidence type="ECO:0000256" key="6">
    <source>
        <dbReference type="PROSITE-ProRule" id="PRU00500"/>
    </source>
</evidence>
<dbReference type="InterPro" id="IPR000716">
    <property type="entry name" value="Thyroglobulin_1"/>
</dbReference>
<evidence type="ECO:0000259" key="8">
    <source>
        <dbReference type="PROSITE" id="PS51162"/>
    </source>
</evidence>
<proteinExistence type="predicted"/>
<dbReference type="GO" id="GO:0005604">
    <property type="term" value="C:basement membrane"/>
    <property type="evidence" value="ECO:0007669"/>
    <property type="project" value="TreeGrafter"/>
</dbReference>